<dbReference type="EMBL" id="CP089983">
    <property type="protein sequence ID" value="WXB06742.1"/>
    <property type="molecule type" value="Genomic_DNA"/>
</dbReference>
<dbReference type="Proteomes" id="UP001374803">
    <property type="component" value="Chromosome"/>
</dbReference>
<reference evidence="1" key="1">
    <citation type="submission" date="2021-12" db="EMBL/GenBank/DDBJ databases">
        <title>Discovery of the Pendulisporaceae a myxobacterial family with distinct sporulation behavior and unique specialized metabolism.</title>
        <authorList>
            <person name="Garcia R."/>
            <person name="Popoff A."/>
            <person name="Bader C.D."/>
            <person name="Loehr J."/>
            <person name="Walesch S."/>
            <person name="Walt C."/>
            <person name="Boldt J."/>
            <person name="Bunk B."/>
            <person name="Haeckl F.J.F.P.J."/>
            <person name="Gunesch A.P."/>
            <person name="Birkelbach J."/>
            <person name="Nuebel U."/>
            <person name="Pietschmann T."/>
            <person name="Bach T."/>
            <person name="Mueller R."/>
        </authorList>
    </citation>
    <scope>NUCLEOTIDE SEQUENCE</scope>
    <source>
        <strain evidence="1">MSr11367</strain>
    </source>
</reference>
<keyword evidence="2" id="KW-1185">Reference proteome</keyword>
<protein>
    <submittedName>
        <fullName evidence="1">DUF2505 domain-containing protein</fullName>
    </submittedName>
</protein>
<proteinExistence type="predicted"/>
<dbReference type="RefSeq" id="WP_394836398.1">
    <property type="nucleotide sequence ID" value="NZ_CP089929.1"/>
</dbReference>
<organism evidence="1 2">
    <name type="scientific">Pendulispora rubella</name>
    <dbReference type="NCBI Taxonomy" id="2741070"/>
    <lineage>
        <taxon>Bacteria</taxon>
        <taxon>Pseudomonadati</taxon>
        <taxon>Myxococcota</taxon>
        <taxon>Myxococcia</taxon>
        <taxon>Myxococcales</taxon>
        <taxon>Sorangiineae</taxon>
        <taxon>Pendulisporaceae</taxon>
        <taxon>Pendulispora</taxon>
    </lineage>
</organism>
<name>A0ABZ2L743_9BACT</name>
<evidence type="ECO:0000313" key="1">
    <source>
        <dbReference type="EMBL" id="WXB06742.1"/>
    </source>
</evidence>
<gene>
    <name evidence="1" type="ORF">LVJ94_05775</name>
</gene>
<evidence type="ECO:0000313" key="2">
    <source>
        <dbReference type="Proteomes" id="UP001374803"/>
    </source>
</evidence>
<sequence length="157" mass="18359">MATFVITHEIRCNKEQFWKLFWNKAFTEKMYREGLGYRAYEIREQSETERTVDLAPNWSLPGPMRGGFTLSEQGELARGSDIWRWRATPSTLADKIHLDGTMRLEPINSTSIRRIGDLKVKATVPIVDILLESSFETRLREEWSRTASYMSKHLSMR</sequence>
<accession>A0ABZ2L743</accession>